<dbReference type="EMBL" id="BMAO01039149">
    <property type="protein sequence ID" value="GFR29245.1"/>
    <property type="molecule type" value="Genomic_DNA"/>
</dbReference>
<dbReference type="AlphaFoldDB" id="A0A8X6M0Y9"/>
<keyword evidence="3" id="KW-1185">Reference proteome</keyword>
<evidence type="ECO:0000256" key="1">
    <source>
        <dbReference type="SAM" id="MobiDB-lite"/>
    </source>
</evidence>
<feature type="compositionally biased region" description="Polar residues" evidence="1">
    <location>
        <begin position="45"/>
        <end position="81"/>
    </location>
</feature>
<evidence type="ECO:0000313" key="2">
    <source>
        <dbReference type="EMBL" id="GFR29245.1"/>
    </source>
</evidence>
<reference evidence="2" key="1">
    <citation type="submission" date="2020-07" db="EMBL/GenBank/DDBJ databases">
        <title>Multicomponent nature underlies the extraordinary mechanical properties of spider dragline silk.</title>
        <authorList>
            <person name="Kono N."/>
            <person name="Nakamura H."/>
            <person name="Mori M."/>
            <person name="Yoshida Y."/>
            <person name="Ohtoshi R."/>
            <person name="Malay A.D."/>
            <person name="Moran D.A.P."/>
            <person name="Tomita M."/>
            <person name="Numata K."/>
            <person name="Arakawa K."/>
        </authorList>
    </citation>
    <scope>NUCLEOTIDE SEQUENCE</scope>
</reference>
<dbReference type="Proteomes" id="UP000887116">
    <property type="component" value="Unassembled WGS sequence"/>
</dbReference>
<protein>
    <recommendedName>
        <fullName evidence="4">Zinc knuckle domain-containing protein</fullName>
    </recommendedName>
</protein>
<gene>
    <name evidence="2" type="ORF">TNCT_312911</name>
</gene>
<evidence type="ECO:0000313" key="3">
    <source>
        <dbReference type="Proteomes" id="UP000887116"/>
    </source>
</evidence>
<dbReference type="OrthoDB" id="10537668at2759"/>
<sequence length="111" mass="12240">MKNKVCILFERGKSPTCINCNTVGHLANKHECPRFPKIKPKKGDTSQNRNNSSATKNVFNSSNLVRNNVSYANVSKTSQQREPLDGSRSAISETEAPKIHTEKPALSQSTP</sequence>
<proteinExistence type="predicted"/>
<feature type="region of interest" description="Disordered" evidence="1">
    <location>
        <begin position="33"/>
        <end position="111"/>
    </location>
</feature>
<organism evidence="2 3">
    <name type="scientific">Trichonephila clavata</name>
    <name type="common">Joro spider</name>
    <name type="synonym">Nephila clavata</name>
    <dbReference type="NCBI Taxonomy" id="2740835"/>
    <lineage>
        <taxon>Eukaryota</taxon>
        <taxon>Metazoa</taxon>
        <taxon>Ecdysozoa</taxon>
        <taxon>Arthropoda</taxon>
        <taxon>Chelicerata</taxon>
        <taxon>Arachnida</taxon>
        <taxon>Araneae</taxon>
        <taxon>Araneomorphae</taxon>
        <taxon>Entelegynae</taxon>
        <taxon>Araneoidea</taxon>
        <taxon>Nephilidae</taxon>
        <taxon>Trichonephila</taxon>
    </lineage>
</organism>
<name>A0A8X6M0Y9_TRICU</name>
<evidence type="ECO:0008006" key="4">
    <source>
        <dbReference type="Google" id="ProtNLM"/>
    </source>
</evidence>
<comment type="caution">
    <text evidence="2">The sequence shown here is derived from an EMBL/GenBank/DDBJ whole genome shotgun (WGS) entry which is preliminary data.</text>
</comment>
<accession>A0A8X6M0Y9</accession>